<accession>G0V3F0</accession>
<evidence type="ECO:0000313" key="1">
    <source>
        <dbReference type="EMBL" id="CCC96173.1"/>
    </source>
</evidence>
<name>G0V3F0_TRYCI</name>
<sequence length="449" mass="49535">MVEEGLVSLLRDEILKAVCESAHVLTPTRGSRCVLSPSQEDMNKSTDVKPCFGASQESSMPHLVYCLHVLKWLTAPELEEEPCTASFSKKTVRCTTWASHLDNVRDICVFLFHFIVHVPRVSRPYEGQVLACIGQIAGFGVTTYNVVVEALNFVISSNCCCDMGAKRESCVAPLLPLLADLVKLRELCEANEDYTKRWFAWLDNSLIPHVFDAPLPLCAEGSATGNEGAMIGTKRTRKKADTNQEGFYLMRPLRRDEVVSLSPFFGFATRMALESPQCSSAEPFFRKIVLLARHVMASYMRRPNLVFGQASTCYRTVFPLLNKSPAALPFASTGLSRDLWEATNVFDDNFSYSSSPTYSSPAQLAGKKRHCTEYQSLASPASFATSDTASEDFFVASPERFSLFVAPSSSLALTVAGRKPPDDPPPDVTTASSWRCRLRLHSPFSTTGG</sequence>
<reference evidence="1" key="1">
    <citation type="journal article" date="2012" name="Proc. Natl. Acad. Sci. U.S.A.">
        <title>Antigenic diversity is generated by distinct evolutionary mechanisms in African trypanosome species.</title>
        <authorList>
            <person name="Jackson A.P."/>
            <person name="Berry A."/>
            <person name="Aslett M."/>
            <person name="Allison H.C."/>
            <person name="Burton P."/>
            <person name="Vavrova-Anderson J."/>
            <person name="Brown R."/>
            <person name="Browne H."/>
            <person name="Corton N."/>
            <person name="Hauser H."/>
            <person name="Gamble J."/>
            <person name="Gilderthorp R."/>
            <person name="Marcello L."/>
            <person name="McQuillan J."/>
            <person name="Otto T.D."/>
            <person name="Quail M.A."/>
            <person name="Sanders M.J."/>
            <person name="van Tonder A."/>
            <person name="Ginger M.L."/>
            <person name="Field M.C."/>
            <person name="Barry J.D."/>
            <person name="Hertz-Fowler C."/>
            <person name="Berriman M."/>
        </authorList>
    </citation>
    <scope>NUCLEOTIDE SEQUENCE</scope>
    <source>
        <strain evidence="1">IL3000</strain>
    </source>
</reference>
<protein>
    <submittedName>
        <fullName evidence="1">Uncharacterized protein TCIL3000_11_16870</fullName>
    </submittedName>
</protein>
<dbReference type="AlphaFoldDB" id="G0V3F0"/>
<dbReference type="VEuPathDB" id="TriTrypDB:TcIL3000.11.16870"/>
<organism evidence="1">
    <name type="scientific">Trypanosoma congolense (strain IL3000)</name>
    <dbReference type="NCBI Taxonomy" id="1068625"/>
    <lineage>
        <taxon>Eukaryota</taxon>
        <taxon>Discoba</taxon>
        <taxon>Euglenozoa</taxon>
        <taxon>Kinetoplastea</taxon>
        <taxon>Metakinetoplastina</taxon>
        <taxon>Trypanosomatida</taxon>
        <taxon>Trypanosomatidae</taxon>
        <taxon>Trypanosoma</taxon>
        <taxon>Nannomonas</taxon>
    </lineage>
</organism>
<dbReference type="EMBL" id="HE575324">
    <property type="protein sequence ID" value="CCC96173.1"/>
    <property type="molecule type" value="Genomic_DNA"/>
</dbReference>
<proteinExistence type="predicted"/>
<gene>
    <name evidence="1" type="ORF">TCIL3000_11_16870</name>
</gene>